<feature type="compositionally biased region" description="Basic and acidic residues" evidence="1">
    <location>
        <begin position="1"/>
        <end position="16"/>
    </location>
</feature>
<feature type="region of interest" description="Disordered" evidence="1">
    <location>
        <begin position="63"/>
        <end position="152"/>
    </location>
</feature>
<dbReference type="AlphaFoldDB" id="K1V9N6"/>
<proteinExistence type="predicted"/>
<dbReference type="PANTHER" id="PTHR12722">
    <property type="entry name" value="XAP-5 PROTEIN-RELATED"/>
    <property type="match status" value="1"/>
</dbReference>
<gene>
    <name evidence="3" type="ORF">A1Q2_05030</name>
</gene>
<organism evidence="3 4">
    <name type="scientific">Trichosporon asahii var. asahii (strain CBS 8904)</name>
    <name type="common">Yeast</name>
    <dbReference type="NCBI Taxonomy" id="1220162"/>
    <lineage>
        <taxon>Eukaryota</taxon>
        <taxon>Fungi</taxon>
        <taxon>Dikarya</taxon>
        <taxon>Basidiomycota</taxon>
        <taxon>Agaricomycotina</taxon>
        <taxon>Tremellomycetes</taxon>
        <taxon>Trichosporonales</taxon>
        <taxon>Trichosporonaceae</taxon>
        <taxon>Trichosporon</taxon>
    </lineage>
</organism>
<evidence type="ECO:0000313" key="3">
    <source>
        <dbReference type="EMBL" id="EKD00670.1"/>
    </source>
</evidence>
<feature type="compositionally biased region" description="Basic and acidic residues" evidence="1">
    <location>
        <begin position="66"/>
        <end position="91"/>
    </location>
</feature>
<dbReference type="Proteomes" id="UP000006757">
    <property type="component" value="Unassembled WGS sequence"/>
</dbReference>
<evidence type="ECO:0000313" key="4">
    <source>
        <dbReference type="Proteomes" id="UP000006757"/>
    </source>
</evidence>
<feature type="compositionally biased region" description="Basic residues" evidence="1">
    <location>
        <begin position="92"/>
        <end position="106"/>
    </location>
</feature>
<keyword evidence="4" id="KW-1185">Reference proteome</keyword>
<dbReference type="FunCoup" id="K1V9N6">
    <property type="interactions" value="274"/>
</dbReference>
<feature type="compositionally biased region" description="Polar residues" evidence="1">
    <location>
        <begin position="17"/>
        <end position="33"/>
    </location>
</feature>
<dbReference type="PANTHER" id="PTHR12722:SF0">
    <property type="entry name" value="PROTEIN FAM50A"/>
    <property type="match status" value="1"/>
</dbReference>
<dbReference type="InterPro" id="IPR007005">
    <property type="entry name" value="XAP5"/>
</dbReference>
<dbReference type="InterPro" id="IPR048337">
    <property type="entry name" value="FAM50A/XAP5_C"/>
</dbReference>
<sequence length="314" mass="35773">MPGAETREEVDSKRENNNVTVSSAQPIQLTVQKSQDDASGTRFVGVDESVDEQLKKSTIGLVSLEDFQRTKEGIEEEKRKQAAKTAQEKHSTAGKKSKKDKRKAKSKLSFLGDDEEEESEASEPDSKRPKLSKNPNVDTSFLPDREREAQEREMREELRKNWLAEQERIKNEVIEITYSYWDGSGHRKVVECKKGDDIGAFLGKCRNQVPELRGTSVDNLMYIKASFSHGRQADWQEDLIIPHHYTFYDFIINKARGKSGPLFNFDVHDDVRLISDATKEKDESHAGKVVEPDPRSFPLRDGRCTTRIKTTVPT</sequence>
<dbReference type="GO" id="GO:0006325">
    <property type="term" value="P:chromatin organization"/>
    <property type="evidence" value="ECO:0007669"/>
    <property type="project" value="TreeGrafter"/>
</dbReference>
<feature type="compositionally biased region" description="Acidic residues" evidence="1">
    <location>
        <begin position="112"/>
        <end position="123"/>
    </location>
</feature>
<comment type="caution">
    <text evidence="3">The sequence shown here is derived from an EMBL/GenBank/DDBJ whole genome shotgun (WGS) entry which is preliminary data.</text>
</comment>
<accession>K1V9N6</accession>
<evidence type="ECO:0000256" key="1">
    <source>
        <dbReference type="SAM" id="MobiDB-lite"/>
    </source>
</evidence>
<reference evidence="3 4" key="1">
    <citation type="journal article" date="2012" name="Eukaryot. Cell">
        <title>Genome sequence of the Trichosporon asahii environmental strain CBS 8904.</title>
        <authorList>
            <person name="Yang R.Y."/>
            <person name="Li H.T."/>
            <person name="Zhu H."/>
            <person name="Zhou G.P."/>
            <person name="Wang M."/>
            <person name="Wang L."/>
        </authorList>
    </citation>
    <scope>NUCLEOTIDE SEQUENCE [LARGE SCALE GENOMIC DNA]</scope>
    <source>
        <strain evidence="3 4">CBS 8904</strain>
    </source>
</reference>
<dbReference type="Pfam" id="PF04921">
    <property type="entry name" value="XAP5"/>
    <property type="match status" value="1"/>
</dbReference>
<evidence type="ECO:0000259" key="2">
    <source>
        <dbReference type="Pfam" id="PF04921"/>
    </source>
</evidence>
<dbReference type="GO" id="GO:0005634">
    <property type="term" value="C:nucleus"/>
    <property type="evidence" value="ECO:0007669"/>
    <property type="project" value="InterPro"/>
</dbReference>
<dbReference type="STRING" id="1220162.K1V9N6"/>
<feature type="region of interest" description="Disordered" evidence="1">
    <location>
        <begin position="1"/>
        <end position="39"/>
    </location>
</feature>
<dbReference type="OrthoDB" id="1562195at2759"/>
<name>K1V9N6_TRIAC</name>
<dbReference type="HOGENOM" id="CLU_037985_1_0_1"/>
<dbReference type="OMA" id="DFIWVFL"/>
<feature type="region of interest" description="Disordered" evidence="1">
    <location>
        <begin position="282"/>
        <end position="301"/>
    </location>
</feature>
<dbReference type="EMBL" id="AMBO01000335">
    <property type="protein sequence ID" value="EKD00670.1"/>
    <property type="molecule type" value="Genomic_DNA"/>
</dbReference>
<dbReference type="InParanoid" id="K1V9N6"/>
<dbReference type="eggNOG" id="KOG2894">
    <property type="taxonomic scope" value="Eukaryota"/>
</dbReference>
<feature type="compositionally biased region" description="Basic and acidic residues" evidence="1">
    <location>
        <begin position="143"/>
        <end position="152"/>
    </location>
</feature>
<protein>
    <submittedName>
        <fullName evidence="3">XAP-5-like protein</fullName>
    </submittedName>
</protein>
<feature type="domain" description="FAM50A/XAP5 C-terminal" evidence="2">
    <location>
        <begin position="173"/>
        <end position="291"/>
    </location>
</feature>